<keyword evidence="4" id="KW-1185">Reference proteome</keyword>
<evidence type="ECO:0000313" key="3">
    <source>
        <dbReference type="EMBL" id="MCE7509397.1"/>
    </source>
</evidence>
<dbReference type="PANTHER" id="PTHR12149:SF8">
    <property type="entry name" value="PROTEIN-RIBULOSAMINE 3-KINASE"/>
    <property type="match status" value="1"/>
</dbReference>
<dbReference type="PIRSF" id="PIRSF006221">
    <property type="entry name" value="Ketosamine-3-kinase"/>
    <property type="match status" value="1"/>
</dbReference>
<sequence>MIDIDAAARELEVLWSLPGRDCRLQPLGQSGTGLTAIIHTPAQRFFLKWMRDGGPLEAEQDGLIRLAPVVRVPGWRYLGPLAGGQALILEWLELGQSLSRGQWRELGELLRRLHSVPGEQFGYHRDNWIGASRQYNAPSADWATFFVNQRLAPQWRWACQRGLPAAEAGQVEAVMALAMDWLSEVTVAPSLVHGDLWSGNLGTLTDGTVVLFDPAVYYGHGEVDLAMLELFGPVPEECHRGYGIDPHDPAVVQRKTLYNLYHLLNHFVLFGGGYLNAITRSCRTLLSY</sequence>
<dbReference type="KEGG" id="axe:P40_09315"/>
<organism evidence="3 4">
    <name type="scientific">Alloalcanivorax xenomutans</name>
    <dbReference type="NCBI Taxonomy" id="1094342"/>
    <lineage>
        <taxon>Bacteria</taxon>
        <taxon>Pseudomonadati</taxon>
        <taxon>Pseudomonadota</taxon>
        <taxon>Gammaproteobacteria</taxon>
        <taxon>Oceanospirillales</taxon>
        <taxon>Alcanivoracaceae</taxon>
        <taxon>Alloalcanivorax</taxon>
    </lineage>
</organism>
<evidence type="ECO:0000313" key="4">
    <source>
        <dbReference type="Proteomes" id="UP001107961"/>
    </source>
</evidence>
<name>A0A9Q3W7S9_9GAMM</name>
<comment type="similarity">
    <text evidence="1 2">Belongs to the fructosamine kinase family.</text>
</comment>
<reference evidence="3" key="1">
    <citation type="submission" date="2022-01" db="EMBL/GenBank/DDBJ databases">
        <authorList>
            <person name="Karlyshev A.V."/>
            <person name="Jaspars M."/>
        </authorList>
    </citation>
    <scope>NUCLEOTIDE SEQUENCE</scope>
    <source>
        <strain evidence="3">AGSA3-2</strain>
    </source>
</reference>
<accession>A0A9Q3W7S9</accession>
<dbReference type="Pfam" id="PF03881">
    <property type="entry name" value="Fructosamin_kin"/>
    <property type="match status" value="1"/>
</dbReference>
<dbReference type="InterPro" id="IPR011009">
    <property type="entry name" value="Kinase-like_dom_sf"/>
</dbReference>
<proteinExistence type="inferred from homology"/>
<evidence type="ECO:0000256" key="2">
    <source>
        <dbReference type="PIRNR" id="PIRNR006221"/>
    </source>
</evidence>
<dbReference type="PANTHER" id="PTHR12149">
    <property type="entry name" value="FRUCTOSAMINE 3 KINASE-RELATED PROTEIN"/>
    <property type="match status" value="1"/>
</dbReference>
<keyword evidence="2 3" id="KW-0418">Kinase</keyword>
<dbReference type="AlphaFoldDB" id="A0A9Q3W7S9"/>
<dbReference type="GO" id="GO:0016301">
    <property type="term" value="F:kinase activity"/>
    <property type="evidence" value="ECO:0007669"/>
    <property type="project" value="UniProtKB-UniRule"/>
</dbReference>
<gene>
    <name evidence="3" type="ORF">LZG35_12170</name>
</gene>
<dbReference type="InterPro" id="IPR016477">
    <property type="entry name" value="Fructo-/Ketosamine-3-kinase"/>
</dbReference>
<dbReference type="EMBL" id="JAJVKT010000013">
    <property type="protein sequence ID" value="MCE7509397.1"/>
    <property type="molecule type" value="Genomic_DNA"/>
</dbReference>
<comment type="caution">
    <text evidence="3">The sequence shown here is derived from an EMBL/GenBank/DDBJ whole genome shotgun (WGS) entry which is preliminary data.</text>
</comment>
<keyword evidence="2" id="KW-0808">Transferase</keyword>
<dbReference type="RefSeq" id="WP_080530870.1">
    <property type="nucleotide sequence ID" value="NZ_CP012331.1"/>
</dbReference>
<dbReference type="Gene3D" id="3.90.1200.10">
    <property type="match status" value="1"/>
</dbReference>
<protein>
    <submittedName>
        <fullName evidence="3">Fructosamine kinase family protein</fullName>
    </submittedName>
</protein>
<dbReference type="SUPFAM" id="SSF56112">
    <property type="entry name" value="Protein kinase-like (PK-like)"/>
    <property type="match status" value="1"/>
</dbReference>
<dbReference type="Proteomes" id="UP001107961">
    <property type="component" value="Unassembled WGS sequence"/>
</dbReference>
<evidence type="ECO:0000256" key="1">
    <source>
        <dbReference type="ARBA" id="ARBA00009460"/>
    </source>
</evidence>